<name>A0A1D2J5D9_PARBR</name>
<feature type="region of interest" description="Disordered" evidence="1">
    <location>
        <begin position="78"/>
        <end position="115"/>
    </location>
</feature>
<reference evidence="2 3" key="1">
    <citation type="submission" date="2016-06" db="EMBL/GenBank/DDBJ databases">
        <authorList>
            <person name="Kjaerup R.B."/>
            <person name="Dalgaard T.S."/>
            <person name="Juul-Madsen H.R."/>
        </authorList>
    </citation>
    <scope>NUCLEOTIDE SEQUENCE [LARGE SCALE GENOMIC DNA]</scope>
    <source>
        <strain evidence="2 3">Pb300</strain>
    </source>
</reference>
<dbReference type="EMBL" id="LZYO01000477">
    <property type="protein sequence ID" value="ODH13490.1"/>
    <property type="molecule type" value="Genomic_DNA"/>
</dbReference>
<accession>A0A1D2J5D9</accession>
<feature type="compositionally biased region" description="Basic and acidic residues" evidence="1">
    <location>
        <begin position="106"/>
        <end position="115"/>
    </location>
</feature>
<evidence type="ECO:0000313" key="2">
    <source>
        <dbReference type="EMBL" id="ODH13490.1"/>
    </source>
</evidence>
<organism evidence="2 3">
    <name type="scientific">Paracoccidioides brasiliensis</name>
    <dbReference type="NCBI Taxonomy" id="121759"/>
    <lineage>
        <taxon>Eukaryota</taxon>
        <taxon>Fungi</taxon>
        <taxon>Dikarya</taxon>
        <taxon>Ascomycota</taxon>
        <taxon>Pezizomycotina</taxon>
        <taxon>Eurotiomycetes</taxon>
        <taxon>Eurotiomycetidae</taxon>
        <taxon>Onygenales</taxon>
        <taxon>Ajellomycetaceae</taxon>
        <taxon>Paracoccidioides</taxon>
    </lineage>
</organism>
<sequence>METGIGTYPVNWVRRQLVELRLCSENTELLEDIHVKRTTRKTEEVVRAKRCRKRIEDNNEERWNCKLRAGGMKIVEMDKGGTLGDKEKRAEAGCLDDDDDDDDYDVEKSERECLG</sequence>
<protein>
    <submittedName>
        <fullName evidence="2">Uncharacterized protein</fullName>
    </submittedName>
</protein>
<feature type="compositionally biased region" description="Acidic residues" evidence="1">
    <location>
        <begin position="94"/>
        <end position="105"/>
    </location>
</feature>
<dbReference type="Proteomes" id="UP000242814">
    <property type="component" value="Unassembled WGS sequence"/>
</dbReference>
<comment type="caution">
    <text evidence="2">The sequence shown here is derived from an EMBL/GenBank/DDBJ whole genome shotgun (WGS) entry which is preliminary data.</text>
</comment>
<proteinExistence type="predicted"/>
<evidence type="ECO:0000313" key="3">
    <source>
        <dbReference type="Proteomes" id="UP000242814"/>
    </source>
</evidence>
<evidence type="ECO:0000256" key="1">
    <source>
        <dbReference type="SAM" id="MobiDB-lite"/>
    </source>
</evidence>
<feature type="compositionally biased region" description="Basic and acidic residues" evidence="1">
    <location>
        <begin position="78"/>
        <end position="91"/>
    </location>
</feature>
<gene>
    <name evidence="2" type="ORF">ACO22_07201</name>
</gene>
<dbReference type="AlphaFoldDB" id="A0A1D2J5D9"/>